<proteinExistence type="inferred from homology"/>
<evidence type="ECO:0000313" key="20">
    <source>
        <dbReference type="Proteomes" id="UP000243723"/>
    </source>
</evidence>
<keyword evidence="20" id="KW-1185">Reference proteome</keyword>
<evidence type="ECO:0000256" key="16">
    <source>
        <dbReference type="PROSITE-ProRule" id="PRU10141"/>
    </source>
</evidence>
<comment type="cofactor">
    <cofactor evidence="1">
        <name>Mg(2+)</name>
        <dbReference type="ChEBI" id="CHEBI:18420"/>
    </cofactor>
</comment>
<dbReference type="Pfam" id="PF00069">
    <property type="entry name" value="Pkinase"/>
    <property type="match status" value="1"/>
</dbReference>
<reference evidence="19 20" key="1">
    <citation type="submission" date="2017-05" db="EMBL/GenBank/DDBJ databases">
        <title>Draft genome sequence of Elsinoe australis.</title>
        <authorList>
            <person name="Cheng Q."/>
        </authorList>
    </citation>
    <scope>NUCLEOTIDE SEQUENCE [LARGE SCALE GENOMIC DNA]</scope>
    <source>
        <strain evidence="19 20">NL1</strain>
    </source>
</reference>
<evidence type="ECO:0000256" key="1">
    <source>
        <dbReference type="ARBA" id="ARBA00001946"/>
    </source>
</evidence>
<dbReference type="EC" id="2.7.11.1" evidence="4"/>
<dbReference type="InterPro" id="IPR011009">
    <property type="entry name" value="Kinase-like_dom_sf"/>
</dbReference>
<feature type="region of interest" description="Disordered" evidence="17">
    <location>
        <begin position="364"/>
        <end position="508"/>
    </location>
</feature>
<keyword evidence="11" id="KW-0418">Kinase</keyword>
<dbReference type="GO" id="GO:0004674">
    <property type="term" value="F:protein serine/threonine kinase activity"/>
    <property type="evidence" value="ECO:0007669"/>
    <property type="project" value="UniProtKB-KW"/>
</dbReference>
<evidence type="ECO:0000256" key="4">
    <source>
        <dbReference type="ARBA" id="ARBA00012513"/>
    </source>
</evidence>
<keyword evidence="13" id="KW-0460">Magnesium</keyword>
<gene>
    <name evidence="19" type="ORF">B9Z65_1895</name>
</gene>
<dbReference type="PANTHER" id="PTHR48012:SF27">
    <property type="entry name" value="SERINE_THREONINE-PROTEIN KINASE SID1"/>
    <property type="match status" value="1"/>
</dbReference>
<comment type="caution">
    <text evidence="19">The sequence shown here is derived from an EMBL/GenBank/DDBJ whole genome shotgun (WGS) entry which is preliminary data.</text>
</comment>
<evidence type="ECO:0000256" key="7">
    <source>
        <dbReference type="ARBA" id="ARBA00022553"/>
    </source>
</evidence>
<dbReference type="FunFam" id="1.10.510.10:FF:000411">
    <property type="entry name" value="Probable Ste20-like kinase Don3"/>
    <property type="match status" value="1"/>
</dbReference>
<dbReference type="GO" id="GO:0005524">
    <property type="term" value="F:ATP binding"/>
    <property type="evidence" value="ECO:0007669"/>
    <property type="project" value="UniProtKB-UniRule"/>
</dbReference>
<keyword evidence="6" id="KW-0723">Serine/threonine-protein kinase</keyword>
<evidence type="ECO:0000256" key="17">
    <source>
        <dbReference type="SAM" id="MobiDB-lite"/>
    </source>
</evidence>
<dbReference type="STRING" id="40998.A0A2P7YL81"/>
<keyword evidence="10 16" id="KW-0547">Nucleotide-binding</keyword>
<keyword evidence="7" id="KW-0597">Phosphoprotein</keyword>
<feature type="binding site" evidence="16">
    <location>
        <position position="43"/>
    </location>
    <ligand>
        <name>ATP</name>
        <dbReference type="ChEBI" id="CHEBI:30616"/>
    </ligand>
</feature>
<dbReference type="PANTHER" id="PTHR48012">
    <property type="entry name" value="STERILE20-LIKE KINASE, ISOFORM B-RELATED"/>
    <property type="match status" value="1"/>
</dbReference>
<dbReference type="GO" id="GO:0046872">
    <property type="term" value="F:metal ion binding"/>
    <property type="evidence" value="ECO:0007669"/>
    <property type="project" value="UniProtKB-KW"/>
</dbReference>
<dbReference type="EMBL" id="NHZQ01000419">
    <property type="protein sequence ID" value="PSK36712.1"/>
    <property type="molecule type" value="Genomic_DNA"/>
</dbReference>
<evidence type="ECO:0000256" key="10">
    <source>
        <dbReference type="ARBA" id="ARBA00022741"/>
    </source>
</evidence>
<name>A0A2P7YL81_9PEZI</name>
<keyword evidence="12 16" id="KW-0067">ATP-binding</keyword>
<keyword evidence="5" id="KW-0963">Cytoplasm</keyword>
<evidence type="ECO:0000256" key="11">
    <source>
        <dbReference type="ARBA" id="ARBA00022777"/>
    </source>
</evidence>
<sequence length="763" mass="82802">MPSAFDEAAMADDYQMLEELGSGSFGVVYKAIERSTGELVAIKHIDLEGNDDDIQEIQQEISLLSTCSSEYVTRYKASFVRGTKLWIVMEFLGGGSCLDLLKPGSFAEAQIAIVMRELLSGLDYLHSTGKIHRDIKAANVLLSSSGHVKLADFGVAAQLTNIKSQRMTFVGTPFWMAPEVIQEAGYDFKADIWSLGITAIELALGEPPHSTVHPMKVLFLIPKEKPPRLEGPQWSKDFKDFVQACLNKEPERRPTAKALLKHRFITRAGKTETLRELVVKAQKLSHTADKSDKMRFYEETLRDVAAPVEDDDWVFDTVKPSTMAKPSLAKHTIKRRKLSRVPSDSTDSGLDAATEAMEHLSVEKAPLGSSPGYTSSRSSTIQTPKAAHASTRKPSTAFRVGGTISTPTARRVSRQASTSQPTARRVSHQTKAPLGIDMNYGNASSTVRAFQRVSSDSHKSPPSTSHSTSSTSTALTIPSDPTTPPDSDSENRPPLTELPTPSDFTKPSALAPIEATTKESQLGRRLYAKIIDPSVSEVLATTTTPHSRALLSAAAAALTALDAHDPEGEYALLKAMLGRLEADPKLAAALMPKTVAGAQLASLRVAKTPRGSPASSPKKNSRASEAAPTSPVKSSLSQAAGGPQTPSRRRTGERVVSVASPVLVAPSSPSLHRASSQGNMRSPSSSGKLTMSDKNPHLRSLRKKQSQLALIEEQKVKEDEYRMRLFEERLPGRREEGGAMGMVGQVEEGLWGRWREGLRGRWN</sequence>
<feature type="region of interest" description="Disordered" evidence="17">
    <location>
        <begin position="324"/>
        <end position="350"/>
    </location>
</feature>
<dbReference type="Proteomes" id="UP000243723">
    <property type="component" value="Unassembled WGS sequence"/>
</dbReference>
<evidence type="ECO:0000256" key="9">
    <source>
        <dbReference type="ARBA" id="ARBA00022723"/>
    </source>
</evidence>
<evidence type="ECO:0000313" key="19">
    <source>
        <dbReference type="EMBL" id="PSK36712.1"/>
    </source>
</evidence>
<evidence type="ECO:0000256" key="14">
    <source>
        <dbReference type="ARBA" id="ARBA00047899"/>
    </source>
</evidence>
<evidence type="ECO:0000256" key="3">
    <source>
        <dbReference type="ARBA" id="ARBA00008874"/>
    </source>
</evidence>
<feature type="compositionally biased region" description="Low complexity" evidence="17">
    <location>
        <begin position="460"/>
        <end position="480"/>
    </location>
</feature>
<keyword evidence="9" id="KW-0479">Metal-binding</keyword>
<keyword evidence="8" id="KW-0808">Transferase</keyword>
<evidence type="ECO:0000256" key="8">
    <source>
        <dbReference type="ARBA" id="ARBA00022679"/>
    </source>
</evidence>
<accession>A0A2P7YL81</accession>
<organism evidence="19 20">
    <name type="scientific">Elsinoe australis</name>
    <dbReference type="NCBI Taxonomy" id="40998"/>
    <lineage>
        <taxon>Eukaryota</taxon>
        <taxon>Fungi</taxon>
        <taxon>Dikarya</taxon>
        <taxon>Ascomycota</taxon>
        <taxon>Pezizomycotina</taxon>
        <taxon>Dothideomycetes</taxon>
        <taxon>Dothideomycetidae</taxon>
        <taxon>Myriangiales</taxon>
        <taxon>Elsinoaceae</taxon>
        <taxon>Elsinoe</taxon>
    </lineage>
</organism>
<comment type="subcellular location">
    <subcellularLocation>
        <location evidence="2">Cytoplasm</location>
    </subcellularLocation>
</comment>
<evidence type="ECO:0000256" key="13">
    <source>
        <dbReference type="ARBA" id="ARBA00022842"/>
    </source>
</evidence>
<comment type="catalytic activity">
    <reaction evidence="15">
        <text>L-seryl-[protein] + ATP = O-phospho-L-seryl-[protein] + ADP + H(+)</text>
        <dbReference type="Rhea" id="RHEA:17989"/>
        <dbReference type="Rhea" id="RHEA-COMP:9863"/>
        <dbReference type="Rhea" id="RHEA-COMP:11604"/>
        <dbReference type="ChEBI" id="CHEBI:15378"/>
        <dbReference type="ChEBI" id="CHEBI:29999"/>
        <dbReference type="ChEBI" id="CHEBI:30616"/>
        <dbReference type="ChEBI" id="CHEBI:83421"/>
        <dbReference type="ChEBI" id="CHEBI:456216"/>
        <dbReference type="EC" id="2.7.11.1"/>
    </reaction>
</comment>
<dbReference type="PROSITE" id="PS00107">
    <property type="entry name" value="PROTEIN_KINASE_ATP"/>
    <property type="match status" value="1"/>
</dbReference>
<comment type="similarity">
    <text evidence="3">Belongs to the protein kinase superfamily. STE Ser/Thr protein kinase family. STE20 subfamily.</text>
</comment>
<feature type="compositionally biased region" description="Polar residues" evidence="17">
    <location>
        <begin position="673"/>
        <end position="693"/>
    </location>
</feature>
<dbReference type="InterPro" id="IPR017441">
    <property type="entry name" value="Protein_kinase_ATP_BS"/>
</dbReference>
<dbReference type="OrthoDB" id="248923at2759"/>
<dbReference type="AlphaFoldDB" id="A0A2P7YL81"/>
<evidence type="ECO:0000256" key="2">
    <source>
        <dbReference type="ARBA" id="ARBA00004496"/>
    </source>
</evidence>
<evidence type="ECO:0000256" key="12">
    <source>
        <dbReference type="ARBA" id="ARBA00022840"/>
    </source>
</evidence>
<evidence type="ECO:0000256" key="15">
    <source>
        <dbReference type="ARBA" id="ARBA00048679"/>
    </source>
</evidence>
<dbReference type="InterPro" id="IPR000719">
    <property type="entry name" value="Prot_kinase_dom"/>
</dbReference>
<dbReference type="SUPFAM" id="SSF56112">
    <property type="entry name" value="Protein kinase-like (PK-like)"/>
    <property type="match status" value="1"/>
</dbReference>
<feature type="domain" description="Protein kinase" evidence="18">
    <location>
        <begin position="14"/>
        <end position="265"/>
    </location>
</feature>
<dbReference type="SMART" id="SM00220">
    <property type="entry name" value="S_TKc"/>
    <property type="match status" value="1"/>
</dbReference>
<feature type="compositionally biased region" description="Low complexity" evidence="17">
    <location>
        <begin position="655"/>
        <end position="671"/>
    </location>
</feature>
<dbReference type="PROSITE" id="PS50011">
    <property type="entry name" value="PROTEIN_KINASE_DOM"/>
    <property type="match status" value="1"/>
</dbReference>
<comment type="catalytic activity">
    <reaction evidence="14">
        <text>L-threonyl-[protein] + ATP = O-phospho-L-threonyl-[protein] + ADP + H(+)</text>
        <dbReference type="Rhea" id="RHEA:46608"/>
        <dbReference type="Rhea" id="RHEA-COMP:11060"/>
        <dbReference type="Rhea" id="RHEA-COMP:11605"/>
        <dbReference type="ChEBI" id="CHEBI:15378"/>
        <dbReference type="ChEBI" id="CHEBI:30013"/>
        <dbReference type="ChEBI" id="CHEBI:30616"/>
        <dbReference type="ChEBI" id="CHEBI:61977"/>
        <dbReference type="ChEBI" id="CHEBI:456216"/>
        <dbReference type="EC" id="2.7.11.1"/>
    </reaction>
</comment>
<dbReference type="GO" id="GO:0005737">
    <property type="term" value="C:cytoplasm"/>
    <property type="evidence" value="ECO:0007669"/>
    <property type="project" value="UniProtKB-SubCell"/>
</dbReference>
<dbReference type="InterPro" id="IPR050629">
    <property type="entry name" value="STE20/SPS1-PAK"/>
</dbReference>
<evidence type="ECO:0000259" key="18">
    <source>
        <dbReference type="PROSITE" id="PS50011"/>
    </source>
</evidence>
<dbReference type="Gene3D" id="1.10.510.10">
    <property type="entry name" value="Transferase(Phosphotransferase) domain 1"/>
    <property type="match status" value="1"/>
</dbReference>
<evidence type="ECO:0000256" key="5">
    <source>
        <dbReference type="ARBA" id="ARBA00022490"/>
    </source>
</evidence>
<feature type="compositionally biased region" description="Polar residues" evidence="17">
    <location>
        <begin position="403"/>
        <end position="422"/>
    </location>
</feature>
<feature type="compositionally biased region" description="Low complexity" evidence="17">
    <location>
        <begin position="368"/>
        <end position="380"/>
    </location>
</feature>
<dbReference type="CDD" id="cd06609">
    <property type="entry name" value="STKc_MST3_like"/>
    <property type="match status" value="1"/>
</dbReference>
<protein>
    <recommendedName>
        <fullName evidence="4">non-specific serine/threonine protein kinase</fullName>
        <ecNumber evidence="4">2.7.11.1</ecNumber>
    </recommendedName>
</protein>
<evidence type="ECO:0000256" key="6">
    <source>
        <dbReference type="ARBA" id="ARBA00022527"/>
    </source>
</evidence>
<feature type="region of interest" description="Disordered" evidence="17">
    <location>
        <begin position="604"/>
        <end position="706"/>
    </location>
</feature>